<gene>
    <name evidence="1" type="ORF">SAMN05216277_12022</name>
</gene>
<dbReference type="EMBL" id="FOXI01000020">
    <property type="protein sequence ID" value="SFQ11332.1"/>
    <property type="molecule type" value="Genomic_DNA"/>
</dbReference>
<keyword evidence="2" id="KW-1185">Reference proteome</keyword>
<dbReference type="OrthoDB" id="93800at2157"/>
<sequence length="73" mass="7757">MARADATGDDTELATVIGLYALGELTLGQAASRVDISKEEMRATLVDAGVRLRLGPQDRDAAQKEVDVALDIE</sequence>
<dbReference type="RefSeq" id="WP_079990219.1">
    <property type="nucleotide sequence ID" value="NZ_FOXI01000020.1"/>
</dbReference>
<reference evidence="2" key="1">
    <citation type="submission" date="2016-10" db="EMBL/GenBank/DDBJ databases">
        <authorList>
            <person name="Varghese N."/>
            <person name="Submissions S."/>
        </authorList>
    </citation>
    <scope>NUCLEOTIDE SEQUENCE [LARGE SCALE GENOMIC DNA]</scope>
    <source>
        <strain evidence="2">CGMCC 1.10329</strain>
    </source>
</reference>
<dbReference type="AlphaFoldDB" id="A0A1I5VV17"/>
<protein>
    <submittedName>
        <fullName evidence="1">Uncharacterized protein family (UPF0175)</fullName>
    </submittedName>
</protein>
<proteinExistence type="predicted"/>
<evidence type="ECO:0000313" key="2">
    <source>
        <dbReference type="Proteomes" id="UP000183769"/>
    </source>
</evidence>
<dbReference type="Proteomes" id="UP000183769">
    <property type="component" value="Unassembled WGS sequence"/>
</dbReference>
<organism evidence="1 2">
    <name type="scientific">Halolamina pelagica</name>
    <dbReference type="NCBI Taxonomy" id="699431"/>
    <lineage>
        <taxon>Archaea</taxon>
        <taxon>Methanobacteriati</taxon>
        <taxon>Methanobacteriota</taxon>
        <taxon>Stenosarchaea group</taxon>
        <taxon>Halobacteria</taxon>
        <taxon>Halobacteriales</taxon>
        <taxon>Haloferacaceae</taxon>
    </lineage>
</organism>
<accession>A0A1I5VV17</accession>
<evidence type="ECO:0000313" key="1">
    <source>
        <dbReference type="EMBL" id="SFQ11332.1"/>
    </source>
</evidence>
<name>A0A1I5VV17_9EURY</name>
<dbReference type="Pfam" id="PF24001">
    <property type="entry name" value="DUF7317"/>
    <property type="match status" value="1"/>
</dbReference>
<dbReference type="InterPro" id="IPR055741">
    <property type="entry name" value="DUF7317"/>
</dbReference>